<dbReference type="RefSeq" id="WP_041954064.1">
    <property type="nucleotide sequence ID" value="NZ_CP009761.1"/>
</dbReference>
<accession>A0A0B4S1K4</accession>
<evidence type="ECO:0000313" key="1">
    <source>
        <dbReference type="EMBL" id="AIZ36640.1"/>
    </source>
</evidence>
<dbReference type="Proteomes" id="UP000031386">
    <property type="component" value="Chromosome"/>
</dbReference>
<keyword evidence="2" id="KW-1185">Reference proteome</keyword>
<dbReference type="OrthoDB" id="1776516at2"/>
<organism evidence="1 2">
    <name type="scientific">Parvimonas micra</name>
    <dbReference type="NCBI Taxonomy" id="33033"/>
    <lineage>
        <taxon>Bacteria</taxon>
        <taxon>Bacillati</taxon>
        <taxon>Bacillota</taxon>
        <taxon>Tissierellia</taxon>
        <taxon>Tissierellales</taxon>
        <taxon>Peptoniphilaceae</taxon>
        <taxon>Parvimonas</taxon>
    </lineage>
</organism>
<dbReference type="AlphaFoldDB" id="A0A0B4S1K4"/>
<sequence>MDENKENETTKVLLDIKKFSEEENKNFDIGKYSKISMSDISIAGVIASSIREKGLFRVTMKSGGELMKAKEGGFYTAVLKNGKIVEQARLIPSNINSTIIFVVIILKCIDKKLDTIQRTQKEILNFLEQDKISQLKADSDILLKSLKDFYYNYDNEIFRNSEVIMINEIYRNSIKDISFYKWKIKDFFANNKKMSLNEKIFEINRIFGAYRLALYNYSFSLFLKILFIENVNLEYFNEHIKNIEFESREYKNIYGEHYDDVKNIIDKDNYIGKKVSEIFNGFSKKINSSIDFFNISDDKKVQYMVDNFINVNRFSGIEVFSDRLRKIAKMYNEPIELVYKENNLYIENKYFD</sequence>
<gene>
    <name evidence="1" type="ORF">NW74_04475</name>
</gene>
<reference evidence="1 2" key="1">
    <citation type="submission" date="2014-10" db="EMBL/GenBank/DDBJ databases">
        <title>Complete genome sequence of Parvimonas micra KCOM 1535 (= ChDC B708).</title>
        <authorList>
            <person name="Kook J.-K."/>
            <person name="Park S.-N."/>
            <person name="Lim Y.K."/>
            <person name="Roh H."/>
        </authorList>
    </citation>
    <scope>NUCLEOTIDE SEQUENCE [LARGE SCALE GENOMIC DNA]</scope>
    <source>
        <strain evidence="2">KCOM 1535 / ChDC B708</strain>
    </source>
</reference>
<evidence type="ECO:0000313" key="2">
    <source>
        <dbReference type="Proteomes" id="UP000031386"/>
    </source>
</evidence>
<proteinExistence type="predicted"/>
<dbReference type="STRING" id="33033.NW74_04475"/>
<protein>
    <submittedName>
        <fullName evidence="1">Uncharacterized protein</fullName>
    </submittedName>
</protein>
<name>A0A0B4S1K4_9FIRM</name>
<dbReference type="KEGG" id="pmic:NW74_04475"/>
<dbReference type="EMBL" id="CP009761">
    <property type="protein sequence ID" value="AIZ36640.1"/>
    <property type="molecule type" value="Genomic_DNA"/>
</dbReference>